<keyword evidence="2" id="KW-1283">Bacterial microcompartment</keyword>
<dbReference type="PANTHER" id="PTHR33941">
    <property type="entry name" value="PROPANEDIOL UTILIZATION PROTEIN PDUA"/>
    <property type="match status" value="1"/>
</dbReference>
<evidence type="ECO:0000256" key="3">
    <source>
        <dbReference type="PROSITE-ProRule" id="PRU01278"/>
    </source>
</evidence>
<dbReference type="InterPro" id="IPR050575">
    <property type="entry name" value="BMC_shell"/>
</dbReference>
<keyword evidence="6" id="KW-1185">Reference proteome</keyword>
<dbReference type="EMBL" id="JABTTE010000004">
    <property type="protein sequence ID" value="NSL51045.1"/>
    <property type="molecule type" value="Genomic_DNA"/>
</dbReference>
<evidence type="ECO:0000313" key="6">
    <source>
        <dbReference type="Proteomes" id="UP000625804"/>
    </source>
</evidence>
<dbReference type="PROSITE" id="PS51930">
    <property type="entry name" value="BMC_2"/>
    <property type="match status" value="1"/>
</dbReference>
<dbReference type="InterPro" id="IPR000249">
    <property type="entry name" value="BMC_dom"/>
</dbReference>
<protein>
    <submittedName>
        <fullName evidence="5">BMC domain-containing protein</fullName>
    </submittedName>
</protein>
<evidence type="ECO:0000256" key="1">
    <source>
        <dbReference type="ARBA" id="ARBA00024322"/>
    </source>
</evidence>
<gene>
    <name evidence="5" type="ORF">HR057_04595</name>
</gene>
<comment type="similarity">
    <text evidence="3">Belongs to the bacterial microcompartments protein family.</text>
</comment>
<evidence type="ECO:0000256" key="2">
    <source>
        <dbReference type="ARBA" id="ARBA00024446"/>
    </source>
</evidence>
<dbReference type="InterPro" id="IPR037233">
    <property type="entry name" value="CcmK-like_sf"/>
</dbReference>
<comment type="caution">
    <text evidence="5">The sequence shown here is derived from an EMBL/GenBank/DDBJ whole genome shotgun (WGS) entry which is preliminary data.</text>
</comment>
<evidence type="ECO:0000313" key="5">
    <source>
        <dbReference type="EMBL" id="NSL51045.1"/>
    </source>
</evidence>
<dbReference type="PANTHER" id="PTHR33941:SF11">
    <property type="entry name" value="BACTERIAL MICROCOMPARTMENT SHELL PROTEIN PDUJ"/>
    <property type="match status" value="1"/>
</dbReference>
<dbReference type="CDD" id="cd07045">
    <property type="entry name" value="BMC_CcmK_like"/>
    <property type="match status" value="1"/>
</dbReference>
<reference evidence="5" key="1">
    <citation type="submission" date="2020-06" db="EMBL/GenBank/DDBJ databases">
        <title>A novel thermopfilic bacterium from Erzurum, Turkey.</title>
        <authorList>
            <person name="Adiguzel A."/>
            <person name="Ay H."/>
            <person name="Baltaci M.O."/>
        </authorList>
    </citation>
    <scope>NUCLEOTIDE SEQUENCE</scope>
    <source>
        <strain evidence="5">P2</strain>
    </source>
</reference>
<comment type="subcellular location">
    <subcellularLocation>
        <location evidence="1">Bacterial microcompartment</location>
    </subcellularLocation>
</comment>
<dbReference type="Pfam" id="PF00936">
    <property type="entry name" value="BMC"/>
    <property type="match status" value="1"/>
</dbReference>
<feature type="domain" description="BMC" evidence="4">
    <location>
        <begin position="4"/>
        <end position="88"/>
    </location>
</feature>
<dbReference type="SUPFAM" id="SSF143414">
    <property type="entry name" value="CcmK-like"/>
    <property type="match status" value="1"/>
</dbReference>
<sequence>MGIAVGMIETIGIASTIEAIDIMLKTADVRVFQQNKTDPARITTFITGDVSSVLAAIDVGKQIAERTGALVAYSVIPTVDQQTLASLIIENQKNDVRNYENRC</sequence>
<dbReference type="SMART" id="SM00877">
    <property type="entry name" value="BMC"/>
    <property type="match status" value="1"/>
</dbReference>
<evidence type="ECO:0000259" key="4">
    <source>
        <dbReference type="PROSITE" id="PS51930"/>
    </source>
</evidence>
<proteinExistence type="inferred from homology"/>
<dbReference type="GO" id="GO:0031469">
    <property type="term" value="C:bacterial microcompartment"/>
    <property type="evidence" value="ECO:0007669"/>
    <property type="project" value="UniProtKB-SubCell"/>
</dbReference>
<dbReference type="AlphaFoldDB" id="A0A8J8GBT8"/>
<name>A0A8J8GBT8_9BACI</name>
<dbReference type="InterPro" id="IPR044872">
    <property type="entry name" value="CcmK/CsoS1_BMC"/>
</dbReference>
<organism evidence="5 6">
    <name type="scientific">Calidifontibacillus erzurumensis</name>
    <dbReference type="NCBI Taxonomy" id="2741433"/>
    <lineage>
        <taxon>Bacteria</taxon>
        <taxon>Bacillati</taxon>
        <taxon>Bacillota</taxon>
        <taxon>Bacilli</taxon>
        <taxon>Bacillales</taxon>
        <taxon>Bacillaceae</taxon>
        <taxon>Calidifontibacillus/Schinkia group</taxon>
        <taxon>Calidifontibacillus</taxon>
    </lineage>
</organism>
<accession>A0A8J8GBT8</accession>
<dbReference type="Gene3D" id="3.30.70.1710">
    <property type="match status" value="1"/>
</dbReference>
<dbReference type="Proteomes" id="UP000625804">
    <property type="component" value="Unassembled WGS sequence"/>
</dbReference>
<dbReference type="RefSeq" id="WP_173730254.1">
    <property type="nucleotide sequence ID" value="NZ_JABTTE010000004.1"/>
</dbReference>